<dbReference type="InterPro" id="IPR043129">
    <property type="entry name" value="ATPase_NBD"/>
</dbReference>
<dbReference type="InterPro" id="IPR003695">
    <property type="entry name" value="Ppx_GppA_N"/>
</dbReference>
<sequence>MRLGVIDVGSNTVHLLVVDAHWGAHPLPAVSHKVELRLAEYTKDDGTIAEEGAAALEQFTQECLVVAEDQGVERLMGFVTSALREAGNGEQVLERVRVSTGVDLTVLSGEDEARITFLAVRRWFGWSSGRLLVLDIGGGLWRWRPASTRTRRRPSRCRSVPAG</sequence>
<dbReference type="SUPFAM" id="SSF53067">
    <property type="entry name" value="Actin-like ATPase domain"/>
    <property type="match status" value="1"/>
</dbReference>
<dbReference type="Pfam" id="PF02541">
    <property type="entry name" value="Ppx-GppA"/>
    <property type="match status" value="1"/>
</dbReference>
<evidence type="ECO:0000313" key="3">
    <source>
        <dbReference type="EMBL" id="GMA18170.1"/>
    </source>
</evidence>
<protein>
    <recommendedName>
        <fullName evidence="2">Ppx/GppA phosphatase N-terminal domain-containing protein</fullName>
    </recommendedName>
</protein>
<dbReference type="PANTHER" id="PTHR30005:SF0">
    <property type="entry name" value="RETROGRADE REGULATION PROTEIN 2"/>
    <property type="match status" value="1"/>
</dbReference>
<evidence type="ECO:0000259" key="2">
    <source>
        <dbReference type="Pfam" id="PF02541"/>
    </source>
</evidence>
<gene>
    <name evidence="3" type="ORF">GCM10025862_01910</name>
</gene>
<dbReference type="EMBL" id="BSUJ01000001">
    <property type="protein sequence ID" value="GMA18170.1"/>
    <property type="molecule type" value="Genomic_DNA"/>
</dbReference>
<dbReference type="PANTHER" id="PTHR30005">
    <property type="entry name" value="EXOPOLYPHOSPHATASE"/>
    <property type="match status" value="1"/>
</dbReference>
<keyword evidence="4" id="KW-1185">Reference proteome</keyword>
<organism evidence="3 4">
    <name type="scientific">Arsenicicoccus piscis</name>
    <dbReference type="NCBI Taxonomy" id="673954"/>
    <lineage>
        <taxon>Bacteria</taxon>
        <taxon>Bacillati</taxon>
        <taxon>Actinomycetota</taxon>
        <taxon>Actinomycetes</taxon>
        <taxon>Micrococcales</taxon>
        <taxon>Intrasporangiaceae</taxon>
        <taxon>Arsenicicoccus</taxon>
    </lineage>
</organism>
<proteinExistence type="inferred from homology"/>
<dbReference type="Proteomes" id="UP001157109">
    <property type="component" value="Unassembled WGS sequence"/>
</dbReference>
<dbReference type="Gene3D" id="3.30.420.40">
    <property type="match status" value="1"/>
</dbReference>
<feature type="domain" description="Ppx/GppA phosphatase N-terminal" evidence="2">
    <location>
        <begin position="24"/>
        <end position="139"/>
    </location>
</feature>
<comment type="caution">
    <text evidence="3">The sequence shown here is derived from an EMBL/GenBank/DDBJ whole genome shotgun (WGS) entry which is preliminary data.</text>
</comment>
<accession>A0ABQ6HJ11</accession>
<reference evidence="4" key="1">
    <citation type="journal article" date="2019" name="Int. J. Syst. Evol. Microbiol.">
        <title>The Global Catalogue of Microorganisms (GCM) 10K type strain sequencing project: providing services to taxonomists for standard genome sequencing and annotation.</title>
        <authorList>
            <consortium name="The Broad Institute Genomics Platform"/>
            <consortium name="The Broad Institute Genome Sequencing Center for Infectious Disease"/>
            <person name="Wu L."/>
            <person name="Ma J."/>
        </authorList>
    </citation>
    <scope>NUCLEOTIDE SEQUENCE [LARGE SCALE GENOMIC DNA]</scope>
    <source>
        <strain evidence="4">NBRC 105830</strain>
    </source>
</reference>
<dbReference type="InterPro" id="IPR050273">
    <property type="entry name" value="GppA/Ppx_hydrolase"/>
</dbReference>
<name>A0ABQ6HJ11_9MICO</name>
<evidence type="ECO:0000256" key="1">
    <source>
        <dbReference type="ARBA" id="ARBA00007125"/>
    </source>
</evidence>
<comment type="similarity">
    <text evidence="1">Belongs to the GppA/Ppx family.</text>
</comment>
<evidence type="ECO:0000313" key="4">
    <source>
        <dbReference type="Proteomes" id="UP001157109"/>
    </source>
</evidence>